<feature type="region of interest" description="Disordered" evidence="9">
    <location>
        <begin position="1012"/>
        <end position="1040"/>
    </location>
</feature>
<reference evidence="13 14" key="1">
    <citation type="journal article" date="2019" name="Int. J. Syst. Evol. Microbiol.">
        <title>The Global Catalogue of Microorganisms (GCM) 10K type strain sequencing project: providing services to taxonomists for standard genome sequencing and annotation.</title>
        <authorList>
            <consortium name="The Broad Institute Genomics Platform"/>
            <consortium name="The Broad Institute Genome Sequencing Center for Infectious Disease"/>
            <person name="Wu L."/>
            <person name="Ma J."/>
        </authorList>
    </citation>
    <scope>NUCLEOTIDE SEQUENCE [LARGE SCALE GENOMIC DNA]</scope>
    <source>
        <strain evidence="13 14">JCM 16014</strain>
    </source>
</reference>
<keyword evidence="4 8" id="KW-0597">Phosphoprotein</keyword>
<dbReference type="SUPFAM" id="SSF55781">
    <property type="entry name" value="GAF domain-like"/>
    <property type="match status" value="1"/>
</dbReference>
<comment type="caution">
    <text evidence="13">The sequence shown here is derived from an EMBL/GenBank/DDBJ whole genome shotgun (WGS) entry which is preliminary data.</text>
</comment>
<dbReference type="PROSITE" id="PS50109">
    <property type="entry name" value="HIS_KIN"/>
    <property type="match status" value="1"/>
</dbReference>
<dbReference type="PRINTS" id="PR00344">
    <property type="entry name" value="BCTRLSENSOR"/>
</dbReference>
<dbReference type="Proteomes" id="UP001500751">
    <property type="component" value="Unassembled WGS sequence"/>
</dbReference>
<dbReference type="SMART" id="SM00387">
    <property type="entry name" value="HATPase_c"/>
    <property type="match status" value="1"/>
</dbReference>
<evidence type="ECO:0000256" key="5">
    <source>
        <dbReference type="ARBA" id="ARBA00022679"/>
    </source>
</evidence>
<dbReference type="InterPro" id="IPR036097">
    <property type="entry name" value="HisK_dim/P_sf"/>
</dbReference>
<evidence type="ECO:0000256" key="4">
    <source>
        <dbReference type="ARBA" id="ARBA00022553"/>
    </source>
</evidence>
<sequence>MERGQEAVMNPSAPGTVPEFPPELLAADPGSAVNALMRETAWSATALGPVHTWGPELRTAVGVCLNSPFPMLVMWGPELAMVYNDAFVPILAAKHPALGQPCAQVWSDAWPVVGEMLGEVMEHSRSTYHQDLPLMLQRHGFDETVYFTFAYSAIPTSAGVGGVFTVVTETTAQVLGTRRLGTLRELGEARSAQVTDAGQVCATAAEVLAAHREDTPFAVMYLLDADGDVARACGGFGLAGPALSAAGPLPPRVTAPAAEPGQEDDWVWQAIATGAPQTRTGLLQVLRDMVVDEAGAEQAMPVDTAVALPLSAPGTGRAHGVLVLGVNPHLALDGPYREFLQLTADHLAAAVTDARSREAALRRAEELAELDQAKSRFFAGVSHEFRTPLTLIAGPAADALADADDPLTPAQRRRVEIIGRNAGRLRRMVDTLLDFNRIQDGQLSPEPVAVPLGALTRGIAQSFAPAVRRAGLELTIDCPADADAFPVLADPGMWERIVLNLLSNAVKFTPAGSVRISLRITGQEVVLTVADTGVGIAEDELPHIFERFRQARVPGGRSHEGSGIGLALVKELAALHGGTVEAASRLGVGTVLTVRLPARPAGGASPAPASHSVVQDYMAEALQWTSAVPADLPAGAGSPAAGTAGGDTVLIAEDNADLRTYLATLLAPHYRLAVATDGREALDLARSLRPDLVLVDVMMPRLDGFELLAALRADPATSSTPVVFLSARAGQEAAAEGLAAGADDYLVKPFTSADLLARIRSNLDLARLRNHESAWRTALVNAMQDGFFVADRDLTVIEINDGFTRLLGYRASQLPWSVPHPWWPSPDTDPEGYALLETALEVIGTHGRGRFVLPLRHLDGHRRWIDVAVDSVRDRDSTGQLLVGTLRDVTTIQLAAERDAALARLARLLSGANDSTTILRLGLADLREHWGAQQATLLHFNDMQVNEVQFNEVQFNEMHFDDMHFNDTVTDGDPGPVPVATSGSAGLADAGLPPPEALTAARAGRLFMRRPLEPDAEPEDGGGGGSGGGGGGGSGEALATGIGVPLFDGTDQALLWLEFDRPRPLSGDDRILMVQLAAHLQRALGRARATDEHRRVALALQRAILGPAQLPEGFAVHYEPAGAALEVGGDWYDVVELPGNRYGVVVGDVVGRGLAAATTMGQLRSAARALLLENNGPARVLEALDRFAELLPGALCTTVFCAVIDPATHTVTYSSAGHLPALLAVPDQPGCRLMGARSTPLAVTAGTARPQSTTAIPAGSRLLVYTDGLVERRGEDIYIGIARAQAALAASSGADPGAAIDHLCAVLLDKDQRADDVALLLYHQT</sequence>
<dbReference type="InterPro" id="IPR003661">
    <property type="entry name" value="HisK_dim/P_dom"/>
</dbReference>
<keyword evidence="5" id="KW-0808">Transferase</keyword>
<dbReference type="SMART" id="SM00331">
    <property type="entry name" value="PP2C_SIG"/>
    <property type="match status" value="1"/>
</dbReference>
<dbReference type="Gene3D" id="3.30.565.10">
    <property type="entry name" value="Histidine kinase-like ATPase, C-terminal domain"/>
    <property type="match status" value="1"/>
</dbReference>
<feature type="domain" description="Histidine kinase" evidence="10">
    <location>
        <begin position="380"/>
        <end position="600"/>
    </location>
</feature>
<dbReference type="Gene3D" id="1.10.287.130">
    <property type="match status" value="1"/>
</dbReference>
<dbReference type="Gene3D" id="3.30.450.20">
    <property type="entry name" value="PAS domain"/>
    <property type="match status" value="2"/>
</dbReference>
<dbReference type="InterPro" id="IPR036890">
    <property type="entry name" value="HATPase_C_sf"/>
</dbReference>
<dbReference type="PANTHER" id="PTHR43547:SF2">
    <property type="entry name" value="HYBRID SIGNAL TRANSDUCTION HISTIDINE KINASE C"/>
    <property type="match status" value="1"/>
</dbReference>
<dbReference type="CDD" id="cd17574">
    <property type="entry name" value="REC_OmpR"/>
    <property type="match status" value="1"/>
</dbReference>
<dbReference type="InterPro" id="IPR005467">
    <property type="entry name" value="His_kinase_dom"/>
</dbReference>
<dbReference type="Gene3D" id="3.30.450.40">
    <property type="match status" value="1"/>
</dbReference>
<dbReference type="SMART" id="SM00388">
    <property type="entry name" value="HisKA"/>
    <property type="match status" value="1"/>
</dbReference>
<evidence type="ECO:0000256" key="6">
    <source>
        <dbReference type="ARBA" id="ARBA00022777"/>
    </source>
</evidence>
<evidence type="ECO:0000313" key="14">
    <source>
        <dbReference type="Proteomes" id="UP001500751"/>
    </source>
</evidence>
<dbReference type="InterPro" id="IPR000014">
    <property type="entry name" value="PAS"/>
</dbReference>
<dbReference type="PANTHER" id="PTHR43547">
    <property type="entry name" value="TWO-COMPONENT HISTIDINE KINASE"/>
    <property type="match status" value="1"/>
</dbReference>
<dbReference type="Pfam" id="PF00512">
    <property type="entry name" value="HisKA"/>
    <property type="match status" value="1"/>
</dbReference>
<dbReference type="CDD" id="cd00130">
    <property type="entry name" value="PAS"/>
    <property type="match status" value="1"/>
</dbReference>
<dbReference type="SMART" id="SM00448">
    <property type="entry name" value="REC"/>
    <property type="match status" value="1"/>
</dbReference>
<dbReference type="PROSITE" id="PS50112">
    <property type="entry name" value="PAS"/>
    <property type="match status" value="1"/>
</dbReference>
<dbReference type="Pfam" id="PF02518">
    <property type="entry name" value="HATPase_c"/>
    <property type="match status" value="1"/>
</dbReference>
<accession>A0ABN2U8B3</accession>
<dbReference type="Pfam" id="PF13185">
    <property type="entry name" value="GAF_2"/>
    <property type="match status" value="1"/>
</dbReference>
<dbReference type="SUPFAM" id="SSF52172">
    <property type="entry name" value="CheY-like"/>
    <property type="match status" value="1"/>
</dbReference>
<feature type="domain" description="PAS" evidence="12">
    <location>
        <begin position="772"/>
        <end position="814"/>
    </location>
</feature>
<dbReference type="InterPro" id="IPR001789">
    <property type="entry name" value="Sig_transdc_resp-reg_receiver"/>
</dbReference>
<keyword evidence="14" id="KW-1185">Reference proteome</keyword>
<dbReference type="InterPro" id="IPR035965">
    <property type="entry name" value="PAS-like_dom_sf"/>
</dbReference>
<name>A0ABN2U8B3_9ACTN</name>
<dbReference type="Pfam" id="PF00989">
    <property type="entry name" value="PAS"/>
    <property type="match status" value="1"/>
</dbReference>
<dbReference type="InterPro" id="IPR003018">
    <property type="entry name" value="GAF"/>
</dbReference>
<gene>
    <name evidence="13" type="ORF">GCM10009839_33190</name>
</gene>
<dbReference type="NCBIfam" id="TIGR00229">
    <property type="entry name" value="sensory_box"/>
    <property type="match status" value="1"/>
</dbReference>
<organism evidence="13 14">
    <name type="scientific">Catenulispora yoronensis</name>
    <dbReference type="NCBI Taxonomy" id="450799"/>
    <lineage>
        <taxon>Bacteria</taxon>
        <taxon>Bacillati</taxon>
        <taxon>Actinomycetota</taxon>
        <taxon>Actinomycetes</taxon>
        <taxon>Catenulisporales</taxon>
        <taxon>Catenulisporaceae</taxon>
        <taxon>Catenulispora</taxon>
    </lineage>
</organism>
<dbReference type="InterPro" id="IPR013767">
    <property type="entry name" value="PAS_fold"/>
</dbReference>
<evidence type="ECO:0000256" key="3">
    <source>
        <dbReference type="ARBA" id="ARBA00012438"/>
    </source>
</evidence>
<feature type="modified residue" description="4-aspartylphosphate" evidence="8">
    <location>
        <position position="696"/>
    </location>
</feature>
<evidence type="ECO:0000259" key="11">
    <source>
        <dbReference type="PROSITE" id="PS50110"/>
    </source>
</evidence>
<dbReference type="SUPFAM" id="SSF81606">
    <property type="entry name" value="PP2C-like"/>
    <property type="match status" value="1"/>
</dbReference>
<proteinExistence type="predicted"/>
<keyword evidence="6" id="KW-0418">Kinase</keyword>
<dbReference type="InterPro" id="IPR036457">
    <property type="entry name" value="PPM-type-like_dom_sf"/>
</dbReference>
<evidence type="ECO:0000256" key="2">
    <source>
        <dbReference type="ARBA" id="ARBA00004236"/>
    </source>
</evidence>
<feature type="domain" description="Response regulatory" evidence="11">
    <location>
        <begin position="648"/>
        <end position="763"/>
    </location>
</feature>
<dbReference type="CDD" id="cd00082">
    <property type="entry name" value="HisKA"/>
    <property type="match status" value="1"/>
</dbReference>
<keyword evidence="7" id="KW-0902">Two-component regulatory system</keyword>
<evidence type="ECO:0000259" key="12">
    <source>
        <dbReference type="PROSITE" id="PS50112"/>
    </source>
</evidence>
<evidence type="ECO:0000259" key="10">
    <source>
        <dbReference type="PROSITE" id="PS50109"/>
    </source>
</evidence>
<dbReference type="Gene3D" id="3.40.50.2300">
    <property type="match status" value="1"/>
</dbReference>
<evidence type="ECO:0000313" key="13">
    <source>
        <dbReference type="EMBL" id="GAA2030753.1"/>
    </source>
</evidence>
<dbReference type="SUPFAM" id="SSF55785">
    <property type="entry name" value="PYP-like sensor domain (PAS domain)"/>
    <property type="match status" value="1"/>
</dbReference>
<feature type="compositionally biased region" description="Gly residues" evidence="9">
    <location>
        <begin position="1021"/>
        <end position="1035"/>
    </location>
</feature>
<dbReference type="EMBL" id="BAAAQN010000017">
    <property type="protein sequence ID" value="GAA2030753.1"/>
    <property type="molecule type" value="Genomic_DNA"/>
</dbReference>
<dbReference type="SUPFAM" id="SSF47384">
    <property type="entry name" value="Homodimeric domain of signal transducing histidine kinase"/>
    <property type="match status" value="1"/>
</dbReference>
<dbReference type="CDD" id="cd16922">
    <property type="entry name" value="HATPase_EvgS-ArcB-TorS-like"/>
    <property type="match status" value="1"/>
</dbReference>
<dbReference type="SMART" id="SM00091">
    <property type="entry name" value="PAS"/>
    <property type="match status" value="1"/>
</dbReference>
<dbReference type="Gene3D" id="3.60.40.10">
    <property type="entry name" value="PPM-type phosphatase domain"/>
    <property type="match status" value="1"/>
</dbReference>
<dbReference type="InterPro" id="IPR001932">
    <property type="entry name" value="PPM-type_phosphatase-like_dom"/>
</dbReference>
<dbReference type="SUPFAM" id="SSF55874">
    <property type="entry name" value="ATPase domain of HSP90 chaperone/DNA topoisomerase II/histidine kinase"/>
    <property type="match status" value="1"/>
</dbReference>
<evidence type="ECO:0000256" key="8">
    <source>
        <dbReference type="PROSITE-ProRule" id="PRU00169"/>
    </source>
</evidence>
<evidence type="ECO:0000256" key="1">
    <source>
        <dbReference type="ARBA" id="ARBA00000085"/>
    </source>
</evidence>
<dbReference type="InterPro" id="IPR003594">
    <property type="entry name" value="HATPase_dom"/>
</dbReference>
<dbReference type="EC" id="2.7.13.3" evidence="3"/>
<dbReference type="PROSITE" id="PS50110">
    <property type="entry name" value="RESPONSE_REGULATORY"/>
    <property type="match status" value="1"/>
</dbReference>
<dbReference type="Pfam" id="PF00072">
    <property type="entry name" value="Response_reg"/>
    <property type="match status" value="1"/>
</dbReference>
<dbReference type="InterPro" id="IPR029016">
    <property type="entry name" value="GAF-like_dom_sf"/>
</dbReference>
<dbReference type="Pfam" id="PF07228">
    <property type="entry name" value="SpoIIE"/>
    <property type="match status" value="1"/>
</dbReference>
<dbReference type="InterPro" id="IPR004358">
    <property type="entry name" value="Sig_transdc_His_kin-like_C"/>
</dbReference>
<comment type="subcellular location">
    <subcellularLocation>
        <location evidence="2">Cell membrane</location>
    </subcellularLocation>
</comment>
<evidence type="ECO:0000256" key="7">
    <source>
        <dbReference type="ARBA" id="ARBA00023012"/>
    </source>
</evidence>
<protein>
    <recommendedName>
        <fullName evidence="3">histidine kinase</fullName>
        <ecNumber evidence="3">2.7.13.3</ecNumber>
    </recommendedName>
</protein>
<comment type="catalytic activity">
    <reaction evidence="1">
        <text>ATP + protein L-histidine = ADP + protein N-phospho-L-histidine.</text>
        <dbReference type="EC" id="2.7.13.3"/>
    </reaction>
</comment>
<evidence type="ECO:0000256" key="9">
    <source>
        <dbReference type="SAM" id="MobiDB-lite"/>
    </source>
</evidence>
<dbReference type="InterPro" id="IPR011006">
    <property type="entry name" value="CheY-like_superfamily"/>
</dbReference>